<evidence type="ECO:0000313" key="4">
    <source>
        <dbReference type="EMBL" id="SDE64262.1"/>
    </source>
</evidence>
<dbReference type="PANTHER" id="PTHR43877">
    <property type="entry name" value="AMINOALKYLPHOSPHONATE N-ACETYLTRANSFERASE-RELATED-RELATED"/>
    <property type="match status" value="1"/>
</dbReference>
<reference evidence="4 5" key="1">
    <citation type="submission" date="2016-10" db="EMBL/GenBank/DDBJ databases">
        <authorList>
            <person name="de Groot N.N."/>
        </authorList>
    </citation>
    <scope>NUCLEOTIDE SEQUENCE [LARGE SCALE GENOMIC DNA]</scope>
    <source>
        <strain evidence="4 5">GAS232</strain>
    </source>
</reference>
<dbReference type="InterPro" id="IPR050832">
    <property type="entry name" value="Bact_Acetyltransf"/>
</dbReference>
<feature type="domain" description="N-acetyltransferase" evidence="3">
    <location>
        <begin position="5"/>
        <end position="183"/>
    </location>
</feature>
<keyword evidence="1" id="KW-0808">Transferase</keyword>
<evidence type="ECO:0000259" key="3">
    <source>
        <dbReference type="PROSITE" id="PS51186"/>
    </source>
</evidence>
<organism evidence="4 5">
    <name type="scientific">Terriglobus roseus</name>
    <dbReference type="NCBI Taxonomy" id="392734"/>
    <lineage>
        <taxon>Bacteria</taxon>
        <taxon>Pseudomonadati</taxon>
        <taxon>Acidobacteriota</taxon>
        <taxon>Terriglobia</taxon>
        <taxon>Terriglobales</taxon>
        <taxon>Acidobacteriaceae</taxon>
        <taxon>Terriglobus</taxon>
    </lineage>
</organism>
<evidence type="ECO:0000256" key="1">
    <source>
        <dbReference type="ARBA" id="ARBA00022679"/>
    </source>
</evidence>
<dbReference type="InterPro" id="IPR016181">
    <property type="entry name" value="Acyl_CoA_acyltransferase"/>
</dbReference>
<dbReference type="OrthoDB" id="118465at2"/>
<dbReference type="Pfam" id="PF00583">
    <property type="entry name" value="Acetyltransf_1"/>
    <property type="match status" value="1"/>
</dbReference>
<dbReference type="GO" id="GO:0016747">
    <property type="term" value="F:acyltransferase activity, transferring groups other than amino-acyl groups"/>
    <property type="evidence" value="ECO:0007669"/>
    <property type="project" value="InterPro"/>
</dbReference>
<dbReference type="PANTHER" id="PTHR43877:SF1">
    <property type="entry name" value="ACETYLTRANSFERASE"/>
    <property type="match status" value="1"/>
</dbReference>
<name>A0A1G7EKV2_9BACT</name>
<evidence type="ECO:0000256" key="2">
    <source>
        <dbReference type="ARBA" id="ARBA00023315"/>
    </source>
</evidence>
<gene>
    <name evidence="4" type="ORF">SAMN05444167_0017</name>
</gene>
<keyword evidence="5" id="KW-1185">Reference proteome</keyword>
<dbReference type="Gene3D" id="3.40.630.30">
    <property type="match status" value="1"/>
</dbReference>
<accession>A0A1G7EKV2</accession>
<dbReference type="PROSITE" id="PS51186">
    <property type="entry name" value="GNAT"/>
    <property type="match status" value="1"/>
</dbReference>
<dbReference type="RefSeq" id="WP_083343364.1">
    <property type="nucleotide sequence ID" value="NZ_LT629690.1"/>
</dbReference>
<sequence length="189" mass="20966">MSARFHIRTATLDDIPQLHRLIEASVRQLQTNEYTAEQRDGALGHVFGVDTQLIQDETYFVACPAEQPEVIVGCGGWSFRKTLFGSDHGPGRVPEVLDPAVDAAKIRAIFIHPEWARQGIGSMILEHCEIAAQSARFRRFEMGSTLTGVALYALKGYRERERVEVPLPNGSRLPIVHMVKLAEGVETAS</sequence>
<dbReference type="SUPFAM" id="SSF55729">
    <property type="entry name" value="Acyl-CoA N-acyltransferases (Nat)"/>
    <property type="match status" value="1"/>
</dbReference>
<dbReference type="Proteomes" id="UP000182427">
    <property type="component" value="Chromosome I"/>
</dbReference>
<dbReference type="AlphaFoldDB" id="A0A1G7EKV2"/>
<keyword evidence="2" id="KW-0012">Acyltransferase</keyword>
<proteinExistence type="predicted"/>
<evidence type="ECO:0000313" key="5">
    <source>
        <dbReference type="Proteomes" id="UP000182427"/>
    </source>
</evidence>
<dbReference type="EMBL" id="LT629690">
    <property type="protein sequence ID" value="SDE64262.1"/>
    <property type="molecule type" value="Genomic_DNA"/>
</dbReference>
<dbReference type="CDD" id="cd04301">
    <property type="entry name" value="NAT_SF"/>
    <property type="match status" value="1"/>
</dbReference>
<dbReference type="InterPro" id="IPR000182">
    <property type="entry name" value="GNAT_dom"/>
</dbReference>
<protein>
    <submittedName>
        <fullName evidence="4">N-acetylglutamate synthase, GNAT family</fullName>
    </submittedName>
</protein>